<dbReference type="GO" id="GO:0044423">
    <property type="term" value="C:virion component"/>
    <property type="evidence" value="ECO:0007669"/>
    <property type="project" value="InterPro"/>
</dbReference>
<protein>
    <submittedName>
        <fullName evidence="1">Glycoprotein 41</fullName>
    </submittedName>
</protein>
<evidence type="ECO:0000313" key="2">
    <source>
        <dbReference type="Proteomes" id="UP000243697"/>
    </source>
</evidence>
<dbReference type="InterPro" id="IPR006790">
    <property type="entry name" value="Baculovirus_Gp41"/>
</dbReference>
<dbReference type="Pfam" id="PF04700">
    <property type="entry name" value="Baculo_gp41"/>
    <property type="match status" value="1"/>
</dbReference>
<dbReference type="KEGG" id="vg:2846290"/>
<dbReference type="RefSeq" id="YP_025154.1">
    <property type="nucleotide sequence ID" value="NC_005905.1"/>
</dbReference>
<keyword evidence="2" id="KW-1185">Reference proteome</keyword>
<name>Q6JKB3_9CBAC</name>
<sequence length="312" mass="36682">MLVDRYSIYVSSNVIFGKQILNECVRIIINFYDHIVRVILKMNDEYFHDFVTRFQRFKDTNDSSIFDRREHQLIQLLQKETPYVPVKENDMHEYYNKIGKMNINVDKHKSIFNNEFLTSKNMKSFASKFYANKIAEASHMLSDSVIDQMTESVTRNRIMFYNIKDETFLEFLRLIRTKSDIPNSLLHSISIGNQPKISLFIDIVNDVVTSAFTTDSYDNYYDVLLKPQLATLINNFKENVNYFVPLGAKHRMTIFEWAAQLATSAGKKRSPFVLPDFKKNTNLTQSQCNSLLSESAQYNEILRRKIEQDYDE</sequence>
<dbReference type="EMBL" id="AY430810">
    <property type="protein sequence ID" value="AAQ96424.1"/>
    <property type="molecule type" value="Genomic_DNA"/>
</dbReference>
<dbReference type="OrthoDB" id="12742at10239"/>
<dbReference type="GO" id="GO:0005198">
    <property type="term" value="F:structural molecule activity"/>
    <property type="evidence" value="ECO:0007669"/>
    <property type="project" value="InterPro"/>
</dbReference>
<gene>
    <name evidence="1" type="primary">gp41</name>
</gene>
<dbReference type="Proteomes" id="UP000243697">
    <property type="component" value="Segment"/>
</dbReference>
<reference evidence="1 2" key="1">
    <citation type="journal article" date="2004" name="J. Virol.">
        <title>Sequence analysis of the genome of the Neodiprion sertifer nucleopolyhedrovirus.</title>
        <authorList>
            <person name="Garcia-Maruniak A."/>
            <person name="Maruniak J.E."/>
            <person name="Zanotto P.M."/>
            <person name="Doumbouya A.E."/>
            <person name="Liu J.C."/>
            <person name="Merritt T.M."/>
            <person name="Lanoie J.S."/>
        </authorList>
    </citation>
    <scope>NUCLEOTIDE SEQUENCE [LARGE SCALE GENOMIC DNA]</scope>
</reference>
<proteinExistence type="predicted"/>
<organism evidence="1 2">
    <name type="scientific">Neodiprion sertifer nucleopolyhedrovirus</name>
    <dbReference type="NCBI Taxonomy" id="111874"/>
    <lineage>
        <taxon>Viruses</taxon>
        <taxon>Viruses incertae sedis</taxon>
        <taxon>Naldaviricetes</taxon>
        <taxon>Lefavirales</taxon>
        <taxon>Baculoviridae</taxon>
        <taxon>Gammabaculovirus</taxon>
        <taxon>Gammabaculovirus nesertiferis</taxon>
    </lineage>
</organism>
<accession>Q6JKB3</accession>
<evidence type="ECO:0000313" key="1">
    <source>
        <dbReference type="EMBL" id="AAQ96424.1"/>
    </source>
</evidence>
<dbReference type="GeneID" id="2846290"/>